<dbReference type="InterPro" id="IPR011990">
    <property type="entry name" value="TPR-like_helical_dom_sf"/>
</dbReference>
<evidence type="ECO:0000256" key="3">
    <source>
        <dbReference type="ARBA" id="ARBA00023237"/>
    </source>
</evidence>
<evidence type="ECO:0000256" key="2">
    <source>
        <dbReference type="ARBA" id="ARBA00023136"/>
    </source>
</evidence>
<evidence type="ECO:0000256" key="1">
    <source>
        <dbReference type="ARBA" id="ARBA00022729"/>
    </source>
</evidence>
<reference evidence="6 7" key="1">
    <citation type="submission" date="2018-06" db="EMBL/GenBank/DDBJ databases">
        <title>Echinicola strongylocentroti sp. nov., isolated from a sea urchin Strongylocentrotus intermedius.</title>
        <authorList>
            <person name="Bae S.S."/>
        </authorList>
    </citation>
    <scope>NUCLEOTIDE SEQUENCE [LARGE SCALE GENOMIC DNA]</scope>
    <source>
        <strain evidence="6 7">MEBiC08714</strain>
    </source>
</reference>
<evidence type="ECO:0000259" key="5">
    <source>
        <dbReference type="Pfam" id="PF13525"/>
    </source>
</evidence>
<dbReference type="Proteomes" id="UP000248688">
    <property type="component" value="Chromosome"/>
</dbReference>
<dbReference type="SUPFAM" id="SSF48452">
    <property type="entry name" value="TPR-like"/>
    <property type="match status" value="1"/>
</dbReference>
<dbReference type="EMBL" id="CP030041">
    <property type="protein sequence ID" value="AWW31506.1"/>
    <property type="molecule type" value="Genomic_DNA"/>
</dbReference>
<organism evidence="6 7">
    <name type="scientific">Echinicola strongylocentroti</name>
    <dbReference type="NCBI Taxonomy" id="1795355"/>
    <lineage>
        <taxon>Bacteria</taxon>
        <taxon>Pseudomonadati</taxon>
        <taxon>Bacteroidota</taxon>
        <taxon>Cytophagia</taxon>
        <taxon>Cytophagales</taxon>
        <taxon>Cyclobacteriaceae</taxon>
        <taxon>Echinicola</taxon>
    </lineage>
</organism>
<feature type="compositionally biased region" description="Basic and acidic residues" evidence="4">
    <location>
        <begin position="269"/>
        <end position="301"/>
    </location>
</feature>
<dbReference type="OrthoDB" id="9770761at2"/>
<evidence type="ECO:0000313" key="7">
    <source>
        <dbReference type="Proteomes" id="UP000248688"/>
    </source>
</evidence>
<feature type="region of interest" description="Disordered" evidence="4">
    <location>
        <begin position="268"/>
        <end position="317"/>
    </location>
</feature>
<name>A0A2Z4ILS0_9BACT</name>
<evidence type="ECO:0000313" key="6">
    <source>
        <dbReference type="EMBL" id="AWW31506.1"/>
    </source>
</evidence>
<dbReference type="KEGG" id="est:DN752_16000"/>
<keyword evidence="7" id="KW-1185">Reference proteome</keyword>
<dbReference type="NCBIfam" id="TIGR03302">
    <property type="entry name" value="OM_YfiO"/>
    <property type="match status" value="1"/>
</dbReference>
<dbReference type="AlphaFoldDB" id="A0A2Z4ILS0"/>
<protein>
    <submittedName>
        <fullName evidence="6">Outer membrane protein assembly factor BamD</fullName>
    </submittedName>
</protein>
<keyword evidence="1" id="KW-0732">Signal</keyword>
<dbReference type="Pfam" id="PF13525">
    <property type="entry name" value="YfiO"/>
    <property type="match status" value="1"/>
</dbReference>
<keyword evidence="2" id="KW-0472">Membrane</keyword>
<keyword evidence="3" id="KW-0998">Cell outer membrane</keyword>
<proteinExistence type="predicted"/>
<evidence type="ECO:0000256" key="4">
    <source>
        <dbReference type="SAM" id="MobiDB-lite"/>
    </source>
</evidence>
<dbReference type="Gene3D" id="1.25.40.10">
    <property type="entry name" value="Tetratricopeptide repeat domain"/>
    <property type="match status" value="1"/>
</dbReference>
<sequence length="317" mass="37234">MKNTIKHILLLAMVVSLGACGKFYKLEKSTNWDEVYTAANEYYEKEEYNKAIILYDKVLPVIRGSEKSELAQFNYAYAHFRLKRYIEAASYFNTFYESYSRSPLAEESLFMHAYSLYLDAPDYNLDQQSSREAVSAIQQFINRFPQSDSYERAMGMIDNLQSRFEKKAYEEASMYYRLTEGLFPGQFYLACIVNFQNFAKSYPNSEHNEELAYKLVEVSSAYAERSVFSKKEERLNQALEFGDEFQRKYPKSEYNNDISSLITQTQEELDAHQKTKKQYDELRKLEQEAREKQEQKEKENPDLEQAVTPETGVNSNK</sequence>
<feature type="domain" description="Outer membrane lipoprotein BamD-like" evidence="5">
    <location>
        <begin position="33"/>
        <end position="177"/>
    </location>
</feature>
<accession>A0A2Z4ILS0</accession>
<dbReference type="RefSeq" id="WP_112784881.1">
    <property type="nucleotide sequence ID" value="NZ_CP030041.1"/>
</dbReference>
<dbReference type="InterPro" id="IPR017689">
    <property type="entry name" value="BamD"/>
</dbReference>
<dbReference type="PROSITE" id="PS51257">
    <property type="entry name" value="PROKAR_LIPOPROTEIN"/>
    <property type="match status" value="1"/>
</dbReference>
<gene>
    <name evidence="6" type="ORF">DN752_16000</name>
</gene>
<dbReference type="InterPro" id="IPR039565">
    <property type="entry name" value="BamD-like"/>
</dbReference>